<dbReference type="PANTHER" id="PTHR40254:SF1">
    <property type="entry name" value="BLR0577 PROTEIN"/>
    <property type="match status" value="1"/>
</dbReference>
<proteinExistence type="predicted"/>
<dbReference type="EMBL" id="JAVDRD010000004">
    <property type="protein sequence ID" value="MDR6511125.1"/>
    <property type="molecule type" value="Genomic_DNA"/>
</dbReference>
<dbReference type="Gene3D" id="3.50.50.60">
    <property type="entry name" value="FAD/NAD(P)-binding domain"/>
    <property type="match status" value="2"/>
</dbReference>
<sequence>MANPFPFHDLARRASHDDLPVAIIGGGFSGTLLAIHLARRGVRVVIVERDPQALAHGLAYGACGPQHLLNVRAGNMSAFPDDPTHFLRWLGHGETDAANRFATRASYGAYIASLLASARAAMPDRITIAIASAQGVTPLGDGTLQGALDQGAPLHARAVVLAQGNLPPQRHRALAALAPPLALPDPWAPGALDAVAPDARVLLLGTGLTAIDVIQSLEARGHRGPIVALSRRGLVPRAHAASGPAISPQPMPAARGSALLRHIRARARAVGWHHAIDELRPHTHALWQAHDGAAQARFLRHARPWWDVHRHRMAPAIAQRIEALTAAGRLLVVAGSLQQVVPDGDDGLLAQWRARGSDSVATLAVDHVVVCTGPGGDPAQNRDPLLRSLLAAGLARPCPLHLGLDVFDHWRLRDARGRAALPIHAMGGLSKGLNWEMVAVPDIRLQAQRLADHLVAAQPAVAA</sequence>
<accession>A0ABU1MLA7</accession>
<organism evidence="2 3">
    <name type="scientific">Novosphingobium capsulatum</name>
    <dbReference type="NCBI Taxonomy" id="13688"/>
    <lineage>
        <taxon>Bacteria</taxon>
        <taxon>Pseudomonadati</taxon>
        <taxon>Pseudomonadota</taxon>
        <taxon>Alphaproteobacteria</taxon>
        <taxon>Sphingomonadales</taxon>
        <taxon>Sphingomonadaceae</taxon>
        <taxon>Novosphingobium</taxon>
    </lineage>
</organism>
<evidence type="ECO:0000313" key="3">
    <source>
        <dbReference type="Proteomes" id="UP001184150"/>
    </source>
</evidence>
<dbReference type="InterPro" id="IPR052189">
    <property type="entry name" value="L-asp_N-monooxygenase_NS-form"/>
</dbReference>
<dbReference type="Proteomes" id="UP001184150">
    <property type="component" value="Unassembled WGS sequence"/>
</dbReference>
<evidence type="ECO:0000259" key="1">
    <source>
        <dbReference type="Pfam" id="PF13454"/>
    </source>
</evidence>
<feature type="domain" description="FAD-dependent urate hydroxylase HpyO/Asp monooxygenase CreE-like FAD/NAD(P)-binding" evidence="1">
    <location>
        <begin position="22"/>
        <end position="165"/>
    </location>
</feature>
<protein>
    <submittedName>
        <fullName evidence="2">NAD(P)/FAD-binding protein YdhS</fullName>
    </submittedName>
</protein>
<dbReference type="PRINTS" id="PR00411">
    <property type="entry name" value="PNDRDTASEI"/>
</dbReference>
<gene>
    <name evidence="2" type="ORF">J2792_001997</name>
</gene>
<dbReference type="InterPro" id="IPR036188">
    <property type="entry name" value="FAD/NAD-bd_sf"/>
</dbReference>
<comment type="caution">
    <text evidence="2">The sequence shown here is derived from an EMBL/GenBank/DDBJ whole genome shotgun (WGS) entry which is preliminary data.</text>
</comment>
<reference evidence="2 3" key="1">
    <citation type="submission" date="2023-07" db="EMBL/GenBank/DDBJ databases">
        <title>Sorghum-associated microbial communities from plants grown in Nebraska, USA.</title>
        <authorList>
            <person name="Schachtman D."/>
        </authorList>
    </citation>
    <scope>NUCLEOTIDE SEQUENCE [LARGE SCALE GENOMIC DNA]</scope>
    <source>
        <strain evidence="2 3">DS1027</strain>
    </source>
</reference>
<keyword evidence="3" id="KW-1185">Reference proteome</keyword>
<dbReference type="SUPFAM" id="SSF51905">
    <property type="entry name" value="FAD/NAD(P)-binding domain"/>
    <property type="match status" value="2"/>
</dbReference>
<dbReference type="InterPro" id="IPR038732">
    <property type="entry name" value="HpyO/CreE_NAD-binding"/>
</dbReference>
<dbReference type="PANTHER" id="PTHR40254">
    <property type="entry name" value="BLR0577 PROTEIN"/>
    <property type="match status" value="1"/>
</dbReference>
<evidence type="ECO:0000313" key="2">
    <source>
        <dbReference type="EMBL" id="MDR6511125.1"/>
    </source>
</evidence>
<name>A0ABU1MLA7_9SPHN</name>
<dbReference type="Pfam" id="PF13454">
    <property type="entry name" value="NAD_binding_9"/>
    <property type="match status" value="1"/>
</dbReference>
<dbReference type="RefSeq" id="WP_309805079.1">
    <property type="nucleotide sequence ID" value="NZ_JAVDRD010000004.1"/>
</dbReference>